<name>A0A9P6FKF4_9FUNG</name>
<proteinExistence type="predicted"/>
<organism evidence="3 4">
    <name type="scientific">Lunasporangiospora selenospora</name>
    <dbReference type="NCBI Taxonomy" id="979761"/>
    <lineage>
        <taxon>Eukaryota</taxon>
        <taxon>Fungi</taxon>
        <taxon>Fungi incertae sedis</taxon>
        <taxon>Mucoromycota</taxon>
        <taxon>Mortierellomycotina</taxon>
        <taxon>Mortierellomycetes</taxon>
        <taxon>Mortierellales</taxon>
        <taxon>Mortierellaceae</taxon>
        <taxon>Lunasporangiospora</taxon>
    </lineage>
</organism>
<feature type="region of interest" description="Disordered" evidence="2">
    <location>
        <begin position="116"/>
        <end position="157"/>
    </location>
</feature>
<evidence type="ECO:0000313" key="3">
    <source>
        <dbReference type="EMBL" id="KAF9574342.1"/>
    </source>
</evidence>
<dbReference type="SMART" id="SM00671">
    <property type="entry name" value="SEL1"/>
    <property type="match status" value="6"/>
</dbReference>
<dbReference type="SUPFAM" id="SSF81901">
    <property type="entry name" value="HCP-like"/>
    <property type="match status" value="2"/>
</dbReference>
<evidence type="ECO:0008006" key="5">
    <source>
        <dbReference type="Google" id="ProtNLM"/>
    </source>
</evidence>
<feature type="compositionally biased region" description="Polar residues" evidence="2">
    <location>
        <begin position="58"/>
        <end position="67"/>
    </location>
</feature>
<keyword evidence="4" id="KW-1185">Reference proteome</keyword>
<gene>
    <name evidence="3" type="ORF">BGW38_008334</name>
</gene>
<evidence type="ECO:0000256" key="1">
    <source>
        <dbReference type="ARBA" id="ARBA00022737"/>
    </source>
</evidence>
<dbReference type="InterPro" id="IPR006597">
    <property type="entry name" value="Sel1-like"/>
</dbReference>
<feature type="region of interest" description="Disordered" evidence="2">
    <location>
        <begin position="1"/>
        <end position="67"/>
    </location>
</feature>
<dbReference type="InterPro" id="IPR051726">
    <property type="entry name" value="Chitin_Synth_Reg"/>
</dbReference>
<dbReference type="Pfam" id="PF08238">
    <property type="entry name" value="Sel1"/>
    <property type="match status" value="6"/>
</dbReference>
<protein>
    <recommendedName>
        <fullName evidence="5">TPR repeat</fullName>
    </recommendedName>
</protein>
<dbReference type="EMBL" id="JAABOA010005711">
    <property type="protein sequence ID" value="KAF9574342.1"/>
    <property type="molecule type" value="Genomic_DNA"/>
</dbReference>
<reference evidence="3" key="1">
    <citation type="journal article" date="2020" name="Fungal Divers.">
        <title>Resolving the Mortierellaceae phylogeny through synthesis of multi-gene phylogenetics and phylogenomics.</title>
        <authorList>
            <person name="Vandepol N."/>
            <person name="Liber J."/>
            <person name="Desiro A."/>
            <person name="Na H."/>
            <person name="Kennedy M."/>
            <person name="Barry K."/>
            <person name="Grigoriev I.V."/>
            <person name="Miller A.N."/>
            <person name="O'Donnell K."/>
            <person name="Stajich J.E."/>
            <person name="Bonito G."/>
        </authorList>
    </citation>
    <scope>NUCLEOTIDE SEQUENCE</scope>
    <source>
        <strain evidence="3">KOD1015</strain>
    </source>
</reference>
<feature type="compositionally biased region" description="Low complexity" evidence="2">
    <location>
        <begin position="120"/>
        <end position="150"/>
    </location>
</feature>
<dbReference type="AlphaFoldDB" id="A0A9P6FKF4"/>
<evidence type="ECO:0000313" key="4">
    <source>
        <dbReference type="Proteomes" id="UP000780801"/>
    </source>
</evidence>
<dbReference type="PANTHER" id="PTHR46430:SF2">
    <property type="entry name" value="CHITIN SYNTHASE REGULATORY FACTOR 4"/>
    <property type="match status" value="1"/>
</dbReference>
<sequence length="452" mass="49307">MGPADPNMMGGLGARQHQRKSWSPNTVDPLDGIQTPPNPPFSTNGAPGGSFGYHTPPRTRTTVHSKQNSVATSVSLLSDAAIVAKYREMAIKTNDTSLQMSYAKYLLEIGESSSTYTPVAGSDSTNMSSTSPTSTSPTTASATSGPSTPGQEEGDSIGRRKLTQEAIYWVDRLSKEGQPEAQFIRGTWYEDGLYGNKKSADKALRLFQSASKGDYAAAHYKVGYYCERRKDSNKAVVLYKKAATHNDVPANHRLAIVYLYGELGQAKNMKTGLQYLKRAASFATEASPMSPYVLGQILAREYKQLTIPDDIAFPDDGEALEWFRKSALLGYGPANCKMGHCYEYGTLGCKVDPFIGAEGCFEANDALAFQYASKAAEKQLPKAQYAMGYYHEVGISVPIDLGKAMEFYKLAAANGSKEAKTRLEEQATKFDMLGHKNSIRRIKQGRSSKDQS</sequence>
<comment type="caution">
    <text evidence="3">The sequence shown here is derived from an EMBL/GenBank/DDBJ whole genome shotgun (WGS) entry which is preliminary data.</text>
</comment>
<dbReference type="Gene3D" id="1.25.40.10">
    <property type="entry name" value="Tetratricopeptide repeat domain"/>
    <property type="match status" value="2"/>
</dbReference>
<feature type="non-terminal residue" evidence="3">
    <location>
        <position position="452"/>
    </location>
</feature>
<keyword evidence="1" id="KW-0677">Repeat</keyword>
<dbReference type="OrthoDB" id="272077at2759"/>
<dbReference type="PANTHER" id="PTHR46430">
    <property type="entry name" value="PROTEIN SKT5-RELATED"/>
    <property type="match status" value="1"/>
</dbReference>
<dbReference type="Proteomes" id="UP000780801">
    <property type="component" value="Unassembled WGS sequence"/>
</dbReference>
<accession>A0A9P6FKF4</accession>
<dbReference type="InterPro" id="IPR011990">
    <property type="entry name" value="TPR-like_helical_dom_sf"/>
</dbReference>
<evidence type="ECO:0000256" key="2">
    <source>
        <dbReference type="SAM" id="MobiDB-lite"/>
    </source>
</evidence>